<gene>
    <name evidence="3" type="ORF">EHC69_27995</name>
    <name evidence="2" type="ORF">pVPH1_0100</name>
</gene>
<reference evidence="2" key="1">
    <citation type="journal article" date="2015" name="Antimicrob. Agents Chemother.">
        <title>Complete nucleotide sequence of a conjugative plasmid carrying bla(PER-1).</title>
        <authorList>
            <person name="Li R."/>
            <person name="Wong M.H."/>
            <person name="Zhou Y."/>
            <person name="Chan E.W."/>
            <person name="Chen S."/>
        </authorList>
    </citation>
    <scope>NUCLEOTIDE SEQUENCE</scope>
    <source>
        <strain evidence="2">V36</strain>
        <plasmid evidence="2">pVPH1</plasmid>
    </source>
</reference>
<dbReference type="InterPro" id="IPR021496">
    <property type="entry name" value="DUF3150"/>
</dbReference>
<accession>A0A0C5GS51</accession>
<keyword evidence="2" id="KW-0614">Plasmid</keyword>
<feature type="compositionally biased region" description="Acidic residues" evidence="1">
    <location>
        <begin position="302"/>
        <end position="313"/>
    </location>
</feature>
<geneLocation type="plasmid" evidence="3">
    <name>pVPSD2016-2</name>
</geneLocation>
<name>A0A0C5GS51_VIBPH</name>
<dbReference type="EMBL" id="CP034301">
    <property type="protein sequence ID" value="QHH13102.1"/>
    <property type="molecule type" value="Genomic_DNA"/>
</dbReference>
<evidence type="ECO:0000256" key="1">
    <source>
        <dbReference type="SAM" id="MobiDB-lite"/>
    </source>
</evidence>
<feature type="compositionally biased region" description="Acidic residues" evidence="1">
    <location>
        <begin position="385"/>
        <end position="396"/>
    </location>
</feature>
<dbReference type="AlphaFoldDB" id="A0A0C5GS51"/>
<evidence type="ECO:0000313" key="2">
    <source>
        <dbReference type="EMBL" id="AJP18272.1"/>
    </source>
</evidence>
<proteinExistence type="predicted"/>
<protein>
    <submittedName>
        <fullName evidence="2">Cobalamin biosynthesis protein</fullName>
    </submittedName>
    <submittedName>
        <fullName evidence="3">DUF3150 domain-containing protein</fullName>
    </submittedName>
</protein>
<dbReference type="Proteomes" id="UP000464718">
    <property type="component" value="Plasmid pvpsd2016-2"/>
</dbReference>
<dbReference type="EMBL" id="KP688397">
    <property type="protein sequence ID" value="AJP18272.1"/>
    <property type="molecule type" value="Genomic_DNA"/>
</dbReference>
<organism evidence="2">
    <name type="scientific">Vibrio parahaemolyticus</name>
    <dbReference type="NCBI Taxonomy" id="670"/>
    <lineage>
        <taxon>Bacteria</taxon>
        <taxon>Pseudomonadati</taxon>
        <taxon>Pseudomonadota</taxon>
        <taxon>Gammaproteobacteria</taxon>
        <taxon>Vibrionales</taxon>
        <taxon>Vibrionaceae</taxon>
        <taxon>Vibrio</taxon>
    </lineage>
</organism>
<dbReference type="RefSeq" id="WP_014386741.1">
    <property type="nucleotide sequence ID" value="NZ_CP034301.1"/>
</dbReference>
<feature type="region of interest" description="Disordered" evidence="1">
    <location>
        <begin position="357"/>
        <end position="434"/>
    </location>
</feature>
<reference evidence="3 4" key="2">
    <citation type="submission" date="2018-12" db="EMBL/GenBank/DDBJ databases">
        <title>Genomic insights into the evolutionary origins and pathogenicity of five Vibrio parahaemolyticus strains isolated from the shrimp with acute hepatopancreatic necrosis disease (AHPND).</title>
        <authorList>
            <person name="Yang Q."/>
            <person name="Dong X."/>
            <person name="Xie G."/>
            <person name="Fu S."/>
            <person name="Zou P."/>
            <person name="Sun J."/>
            <person name="Wang Y."/>
            <person name="Huang J."/>
        </authorList>
    </citation>
    <scope>NUCLEOTIDE SEQUENCE [LARGE SCALE GENOMIC DNA]</scope>
    <source>
        <strain evidence="3 4">20160303005-1</strain>
        <plasmid evidence="3">pVPSD2016-2</plasmid>
        <plasmid evidence="4">pvpsd2016-2</plasmid>
    </source>
</reference>
<evidence type="ECO:0000313" key="3">
    <source>
        <dbReference type="EMBL" id="QHH13102.1"/>
    </source>
</evidence>
<dbReference type="Pfam" id="PF11348">
    <property type="entry name" value="DUF3150"/>
    <property type="match status" value="1"/>
</dbReference>
<geneLocation type="plasmid" evidence="2">
    <name>pVPH1</name>
</geneLocation>
<feature type="compositionally biased region" description="Polar residues" evidence="1">
    <location>
        <begin position="409"/>
        <end position="425"/>
    </location>
</feature>
<evidence type="ECO:0000313" key="4">
    <source>
        <dbReference type="Proteomes" id="UP000464718"/>
    </source>
</evidence>
<geneLocation type="plasmid" evidence="4">
    <name>pvpsd2016-2</name>
</geneLocation>
<feature type="region of interest" description="Disordered" evidence="1">
    <location>
        <begin position="293"/>
        <end position="313"/>
    </location>
</feature>
<sequence>MSKVKHLENLCVINADFDIWSGQTRLSASDFKLGAGGEIPPEKVAQLGSKKICDPAKLKGFHRLKTETRRFLLSYGMPFMNGYAVPVAKTDEICAKLDKIDVEVQQLKHEFVTGYNNAVDEWCRENPEYETAIRAGALPREEVEKRIGFEYQVFMVQPTQDEQSAHRLNRKVEELGDDLIAEVVNDANDFYNKRLAGKMHVATATGATLKNLRDKVDGLSFLNSAFTPLVSLLDQTLAGYEKHGAGKRNIEGMFVFQIMAAVLIMCDRKRIQEYAGGSLSVDDVAKTLTRDELSSLESGASDQEDESEGVESDEALEQPYVQTQSQEVNQEDGEQVNNLEPETILDDFEAFLANRTSSANQDDEEDDALEDKSDVSSQTLWDADLNCDDIPVEDYSQDPADYVGKDFGQSHSNDHVVSQPEQQPTELDDQDCYF</sequence>